<evidence type="ECO:0000313" key="1">
    <source>
        <dbReference type="Proteomes" id="UP000050791"/>
    </source>
</evidence>
<organism evidence="1 2">
    <name type="scientific">Schistosoma mattheei</name>
    <dbReference type="NCBI Taxonomy" id="31246"/>
    <lineage>
        <taxon>Eukaryota</taxon>
        <taxon>Metazoa</taxon>
        <taxon>Spiralia</taxon>
        <taxon>Lophotrochozoa</taxon>
        <taxon>Platyhelminthes</taxon>
        <taxon>Trematoda</taxon>
        <taxon>Digenea</taxon>
        <taxon>Strigeidida</taxon>
        <taxon>Schistosomatoidea</taxon>
        <taxon>Schistosomatidae</taxon>
        <taxon>Schistosoma</taxon>
    </lineage>
</organism>
<name>A0AA85AUT2_9TREM</name>
<sequence length="96" mass="11258">MYTYIPLMLSPEFVLQLKSLLTDDKDTSFTFMNEKYIIIRRDPTSFISRCLKKSILFHITPKLCLVGQTVDDILNNCNPGNHAMSCICDYYKKYNY</sequence>
<dbReference type="InterPro" id="IPR036140">
    <property type="entry name" value="PFN_sf"/>
</dbReference>
<reference evidence="2" key="1">
    <citation type="submission" date="2023-11" db="UniProtKB">
        <authorList>
            <consortium name="WormBaseParasite"/>
        </authorList>
    </citation>
    <scope>IDENTIFICATION</scope>
</reference>
<dbReference type="Proteomes" id="UP000050791">
    <property type="component" value="Unassembled WGS sequence"/>
</dbReference>
<dbReference type="WBParaSite" id="SMTH1_11380.10">
    <property type="protein sequence ID" value="SMTH1_11380.10"/>
    <property type="gene ID" value="SMTH1_11380"/>
</dbReference>
<dbReference type="SUPFAM" id="SSF55770">
    <property type="entry name" value="Profilin (actin-binding protein)"/>
    <property type="match status" value="1"/>
</dbReference>
<dbReference type="AlphaFoldDB" id="A0AA85AUT2"/>
<protein>
    <submittedName>
        <fullName evidence="2">Uncharacterized protein</fullName>
    </submittedName>
</protein>
<proteinExistence type="predicted"/>
<evidence type="ECO:0000313" key="2">
    <source>
        <dbReference type="WBParaSite" id="SMTH1_11380.10"/>
    </source>
</evidence>
<accession>A0AA85AUT2</accession>